<keyword evidence="1 4" id="KW-0853">WD repeat</keyword>
<comment type="caution">
    <text evidence="5">The sequence shown here is derived from an EMBL/GenBank/DDBJ whole genome shotgun (WGS) entry which is preliminary data.</text>
</comment>
<name>A0A9P1MWD2_9PELO</name>
<evidence type="ECO:0000313" key="5">
    <source>
        <dbReference type="EMBL" id="CAI5438383.1"/>
    </source>
</evidence>
<feature type="repeat" description="WD" evidence="4">
    <location>
        <begin position="174"/>
        <end position="215"/>
    </location>
</feature>
<evidence type="ECO:0000313" key="6">
    <source>
        <dbReference type="Proteomes" id="UP001152747"/>
    </source>
</evidence>
<dbReference type="InterPro" id="IPR028608">
    <property type="entry name" value="CIAO1/Cia1"/>
</dbReference>
<dbReference type="InterPro" id="IPR015943">
    <property type="entry name" value="WD40/YVTN_repeat-like_dom_sf"/>
</dbReference>
<dbReference type="InterPro" id="IPR020472">
    <property type="entry name" value="WD40_PAC1"/>
</dbReference>
<gene>
    <name evidence="5" type="ORF">CAMP_LOCUS1020</name>
</gene>
<evidence type="ECO:0000256" key="2">
    <source>
        <dbReference type="ARBA" id="ARBA00022737"/>
    </source>
</evidence>
<dbReference type="PROSITE" id="PS50082">
    <property type="entry name" value="WD_REPEATS_2"/>
    <property type="match status" value="3"/>
</dbReference>
<proteinExistence type="inferred from homology"/>
<dbReference type="PANTHER" id="PTHR19920:SF0">
    <property type="entry name" value="CYTOSOLIC IRON-SULFUR PROTEIN ASSEMBLY PROTEIN CIAO1-RELATED"/>
    <property type="match status" value="1"/>
</dbReference>
<dbReference type="Gene3D" id="2.130.10.10">
    <property type="entry name" value="YVTN repeat-like/Quinoprotein amine dehydrogenase"/>
    <property type="match status" value="1"/>
</dbReference>
<accession>A0A9P1MWD2</accession>
<dbReference type="SUPFAM" id="SSF50978">
    <property type="entry name" value="WD40 repeat-like"/>
    <property type="match status" value="1"/>
</dbReference>
<feature type="repeat" description="WD" evidence="4">
    <location>
        <begin position="129"/>
        <end position="163"/>
    </location>
</feature>
<reference evidence="5" key="1">
    <citation type="submission" date="2022-11" db="EMBL/GenBank/DDBJ databases">
        <authorList>
            <person name="Kikuchi T."/>
        </authorList>
    </citation>
    <scope>NUCLEOTIDE SEQUENCE</scope>
    <source>
        <strain evidence="5">PS1010</strain>
    </source>
</reference>
<dbReference type="HAMAP" id="MF_03037">
    <property type="entry name" value="ciao1"/>
    <property type="match status" value="1"/>
</dbReference>
<dbReference type="InterPro" id="IPR019775">
    <property type="entry name" value="WD40_repeat_CS"/>
</dbReference>
<comment type="function">
    <text evidence="3">Essential component of the cytosolic iron-sulfur (Fe/S) protein assembly machinery. Required for the maturation of extramitochondrial Fe/S proteins.</text>
</comment>
<dbReference type="CDD" id="cd00200">
    <property type="entry name" value="WD40"/>
    <property type="match status" value="1"/>
</dbReference>
<dbReference type="Proteomes" id="UP001152747">
    <property type="component" value="Unassembled WGS sequence"/>
</dbReference>
<keyword evidence="6" id="KW-1185">Reference proteome</keyword>
<evidence type="ECO:0000256" key="3">
    <source>
        <dbReference type="HAMAP-Rule" id="MF_03037"/>
    </source>
</evidence>
<dbReference type="AlphaFoldDB" id="A0A9P1MWD2"/>
<dbReference type="Pfam" id="PF00400">
    <property type="entry name" value="WD40"/>
    <property type="match status" value="7"/>
</dbReference>
<feature type="repeat" description="WD" evidence="4">
    <location>
        <begin position="322"/>
        <end position="361"/>
    </location>
</feature>
<sequence>MLFVPFLIGFSNPKRKIKIFVPTPRIKMKLREICSVRHTDKLQSSRVWMSSWNHSGKLIASCGDDKTVVLWAYNEGKLEFVKRVDGEHEKAIRCVNFSHCGNYLASAGFDAVVVVYANGEHGFEQYSRMEGHESEVKCCAYSPSDEFLATCSRDKTVWLWQMDEELDYNVSSIMQTHSQDVKSVVWHPHEQLLVSCGYDSAIRFYKYDGEDWITQQRIENVHEGTVWSAAFDGEGNRLVTVGEDHKIKLFMRSNIGIKSAENDTWMKICELEVENTRWPLYSVSWNATNDLIATGGGDSKIRIFKIAGNTAENSIIEHLGVYGKHELEINSVSWCPNPETPTLLTSASDDGCIKVWNMDIL</sequence>
<evidence type="ECO:0000256" key="1">
    <source>
        <dbReference type="ARBA" id="ARBA00022574"/>
    </source>
</evidence>
<protein>
    <recommendedName>
        <fullName evidence="3">Probable cytosolic iron-sulfur protein assembly protein CIAO1 homolog</fullName>
    </recommendedName>
</protein>
<dbReference type="SMART" id="SM00320">
    <property type="entry name" value="WD40"/>
    <property type="match status" value="7"/>
</dbReference>
<dbReference type="PRINTS" id="PR00320">
    <property type="entry name" value="GPROTEINBRPT"/>
</dbReference>
<organism evidence="5 6">
    <name type="scientific">Caenorhabditis angaria</name>
    <dbReference type="NCBI Taxonomy" id="860376"/>
    <lineage>
        <taxon>Eukaryota</taxon>
        <taxon>Metazoa</taxon>
        <taxon>Ecdysozoa</taxon>
        <taxon>Nematoda</taxon>
        <taxon>Chromadorea</taxon>
        <taxon>Rhabditida</taxon>
        <taxon>Rhabditina</taxon>
        <taxon>Rhabditomorpha</taxon>
        <taxon>Rhabditoidea</taxon>
        <taxon>Rhabditidae</taxon>
        <taxon>Peloderinae</taxon>
        <taxon>Caenorhabditis</taxon>
    </lineage>
</organism>
<dbReference type="GO" id="GO:0097361">
    <property type="term" value="C:cytosolic [4Fe-4S] assembly targeting complex"/>
    <property type="evidence" value="ECO:0007669"/>
    <property type="project" value="InterPro"/>
</dbReference>
<dbReference type="PANTHER" id="PTHR19920">
    <property type="entry name" value="WD40 PROTEIN CIAO1"/>
    <property type="match status" value="1"/>
</dbReference>
<dbReference type="InterPro" id="IPR036322">
    <property type="entry name" value="WD40_repeat_dom_sf"/>
</dbReference>
<dbReference type="PROSITE" id="PS00678">
    <property type="entry name" value="WD_REPEATS_1"/>
    <property type="match status" value="1"/>
</dbReference>
<comment type="similarity">
    <text evidence="3">Belongs to the WD repeat CIA1 family.</text>
</comment>
<dbReference type="PROSITE" id="PS50294">
    <property type="entry name" value="WD_REPEATS_REGION"/>
    <property type="match status" value="3"/>
</dbReference>
<dbReference type="OrthoDB" id="284782at2759"/>
<dbReference type="GO" id="GO:0016226">
    <property type="term" value="P:iron-sulfur cluster assembly"/>
    <property type="evidence" value="ECO:0007669"/>
    <property type="project" value="UniProtKB-UniRule"/>
</dbReference>
<keyword evidence="2" id="KW-0677">Repeat</keyword>
<dbReference type="EMBL" id="CANHGI010000001">
    <property type="protein sequence ID" value="CAI5438383.1"/>
    <property type="molecule type" value="Genomic_DNA"/>
</dbReference>
<evidence type="ECO:0000256" key="4">
    <source>
        <dbReference type="PROSITE-ProRule" id="PRU00221"/>
    </source>
</evidence>
<dbReference type="InterPro" id="IPR001680">
    <property type="entry name" value="WD40_rpt"/>
</dbReference>